<evidence type="ECO:0000313" key="2">
    <source>
        <dbReference type="Proteomes" id="UP001564760"/>
    </source>
</evidence>
<gene>
    <name evidence="1" type="ORF">AB8998_08500</name>
</gene>
<dbReference type="EMBL" id="JBGEDP010000001">
    <property type="protein sequence ID" value="MEY8015042.1"/>
    <property type="molecule type" value="Genomic_DNA"/>
</dbReference>
<proteinExistence type="predicted"/>
<reference evidence="1 2" key="1">
    <citation type="submission" date="2024-08" db="EMBL/GenBank/DDBJ databases">
        <title>Mycobacterium servetensis sp. nov., a novel rapid-growing mycobacterial species recovered from a human patient in Zaragoza, Spain.</title>
        <authorList>
            <person name="Tristancho-Baro A.I."/>
            <person name="Buenestado-Serrano S."/>
            <person name="Garcia De Viedma D."/>
            <person name="Milagro-Beamonte A."/>
            <person name="Burillo N."/>
            <person name="Sanz S."/>
            <person name="Lopez-Calleja A.I."/>
            <person name="Penas-Utrilla D."/>
            <person name="Guardingo M."/>
            <person name="Garcia M.J."/>
            <person name="Vinuelas-Bayon J."/>
        </authorList>
    </citation>
    <scope>NUCLEOTIDE SEQUENCE [LARGE SCALE GENOMIC DNA]</scope>
    <source>
        <strain evidence="2">HUMS_12744610</strain>
    </source>
</reference>
<sequence>MSELSMLLFAAMEGAEDVDRNRLLLAASAFLDATTPLAASEGAELARTMAFRAMDWAVFDTAETYHALFRAVSRFAHTCRVC</sequence>
<comment type="caution">
    <text evidence="1">The sequence shown here is derived from an EMBL/GenBank/DDBJ whole genome shotgun (WGS) entry which is preliminary data.</text>
</comment>
<name>A0ABV4BZM7_9MYCO</name>
<evidence type="ECO:0000313" key="1">
    <source>
        <dbReference type="EMBL" id="MEY8015042.1"/>
    </source>
</evidence>
<dbReference type="Proteomes" id="UP001564760">
    <property type="component" value="Unassembled WGS sequence"/>
</dbReference>
<accession>A0ABV4BZM7</accession>
<keyword evidence="2" id="KW-1185">Reference proteome</keyword>
<protein>
    <submittedName>
        <fullName evidence="1">Uncharacterized protein</fullName>
    </submittedName>
</protein>
<dbReference type="RefSeq" id="WP_369737463.1">
    <property type="nucleotide sequence ID" value="NZ_JBGEDP010000001.1"/>
</dbReference>
<organism evidence="1 2">
    <name type="scientific">Mycobacterium servetii</name>
    <dbReference type="NCBI Taxonomy" id="3237418"/>
    <lineage>
        <taxon>Bacteria</taxon>
        <taxon>Bacillati</taxon>
        <taxon>Actinomycetota</taxon>
        <taxon>Actinomycetes</taxon>
        <taxon>Mycobacteriales</taxon>
        <taxon>Mycobacteriaceae</taxon>
        <taxon>Mycobacterium</taxon>
    </lineage>
</organism>